<keyword evidence="6" id="KW-0472">Membrane</keyword>
<keyword evidence="10" id="KW-1185">Reference proteome</keyword>
<dbReference type="SUPFAM" id="SSF56954">
    <property type="entry name" value="Outer membrane efflux proteins (OEP)"/>
    <property type="match status" value="1"/>
</dbReference>
<evidence type="ECO:0000256" key="5">
    <source>
        <dbReference type="ARBA" id="ARBA00022692"/>
    </source>
</evidence>
<keyword evidence="4" id="KW-1134">Transmembrane beta strand</keyword>
<evidence type="ECO:0000313" key="10">
    <source>
        <dbReference type="Proteomes" id="UP000812961"/>
    </source>
</evidence>
<comment type="caution">
    <text evidence="9">The sequence shown here is derived from an EMBL/GenBank/DDBJ whole genome shotgun (WGS) entry which is preliminary data.</text>
</comment>
<keyword evidence="8" id="KW-0732">Signal</keyword>
<proteinExistence type="inferred from homology"/>
<evidence type="ECO:0000256" key="6">
    <source>
        <dbReference type="ARBA" id="ARBA00023136"/>
    </source>
</evidence>
<evidence type="ECO:0000256" key="7">
    <source>
        <dbReference type="ARBA" id="ARBA00023237"/>
    </source>
</evidence>
<dbReference type="PANTHER" id="PTHR30026:SF20">
    <property type="entry name" value="OUTER MEMBRANE PROTEIN TOLC"/>
    <property type="match status" value="1"/>
</dbReference>
<feature type="signal peptide" evidence="8">
    <location>
        <begin position="1"/>
        <end position="24"/>
    </location>
</feature>
<evidence type="ECO:0000256" key="2">
    <source>
        <dbReference type="ARBA" id="ARBA00007613"/>
    </source>
</evidence>
<evidence type="ECO:0000256" key="3">
    <source>
        <dbReference type="ARBA" id="ARBA00022448"/>
    </source>
</evidence>
<dbReference type="PANTHER" id="PTHR30026">
    <property type="entry name" value="OUTER MEMBRANE PROTEIN TOLC"/>
    <property type="match status" value="1"/>
</dbReference>
<comment type="subcellular location">
    <subcellularLocation>
        <location evidence="1">Cell outer membrane</location>
    </subcellularLocation>
</comment>
<dbReference type="Pfam" id="PF02321">
    <property type="entry name" value="OEP"/>
    <property type="match status" value="1"/>
</dbReference>
<evidence type="ECO:0000256" key="4">
    <source>
        <dbReference type="ARBA" id="ARBA00022452"/>
    </source>
</evidence>
<keyword evidence="3" id="KW-0813">Transport</keyword>
<name>A0ABS7G6Y1_9BACT</name>
<sequence>MQTKRIVVVLFLLLWHGSMEALHAQQVLTLKDAVQTALANYGTIRAKANYLNASKATATQAKREYLPNLNLSGQQDYGTVNGQFGPSFGLNGGIASAGPTLPTQNWNAAFGGLYLANLNWDFFAFGRAKERIKTAQATVNRDQADWEQEQFQHSVRVAGAYLNLLAAQRLTRSWRNNLERADTFRAVVVTRALNGLIPGVDSTLANAEVSNAKISYTKARDAEQTYANQLAQLMGIAPANFTLDTLFITRIPSALTDSIAGNVQGHPLLKFYENRIKLSDEQARYIHTLNYPAFSLFTGVQTRGSGFADNYIVDQTAYNKGYWDGIKPNRTNYLVGVGVSWNLTSPLRVKHQTASQKFISKGLQDEYELTRQQLTAQLTLSDTRIKNALDNYAEAPIQVNAASEAYMQRTVLYRNGLNTIVDVTQVFYTLNRAETDRDIAFTNVWQALLLKAAASGNFSLFINEF</sequence>
<evidence type="ECO:0000313" key="9">
    <source>
        <dbReference type="EMBL" id="MBW8683411.1"/>
    </source>
</evidence>
<keyword evidence="5" id="KW-0812">Transmembrane</keyword>
<organism evidence="9 10">
    <name type="scientific">Chitinophaga rhizophila</name>
    <dbReference type="NCBI Taxonomy" id="2866212"/>
    <lineage>
        <taxon>Bacteria</taxon>
        <taxon>Pseudomonadati</taxon>
        <taxon>Bacteroidota</taxon>
        <taxon>Chitinophagia</taxon>
        <taxon>Chitinophagales</taxon>
        <taxon>Chitinophagaceae</taxon>
        <taxon>Chitinophaga</taxon>
    </lineage>
</organism>
<accession>A0ABS7G6Y1</accession>
<dbReference type="Gene3D" id="1.20.1600.10">
    <property type="entry name" value="Outer membrane efflux proteins (OEP)"/>
    <property type="match status" value="1"/>
</dbReference>
<feature type="chain" id="PRO_5047448914" evidence="8">
    <location>
        <begin position="25"/>
        <end position="465"/>
    </location>
</feature>
<reference evidence="9 10" key="1">
    <citation type="submission" date="2021-08" db="EMBL/GenBank/DDBJ databases">
        <title>The genome sequence of Chitinophaga sp. B61.</title>
        <authorList>
            <person name="Zhang X."/>
        </authorList>
    </citation>
    <scope>NUCLEOTIDE SEQUENCE [LARGE SCALE GENOMIC DNA]</scope>
    <source>
        <strain evidence="9 10">B61</strain>
    </source>
</reference>
<evidence type="ECO:0000256" key="1">
    <source>
        <dbReference type="ARBA" id="ARBA00004442"/>
    </source>
</evidence>
<comment type="similarity">
    <text evidence="2">Belongs to the outer membrane factor (OMF) (TC 1.B.17) family.</text>
</comment>
<dbReference type="RefSeq" id="WP_220248632.1">
    <property type="nucleotide sequence ID" value="NZ_JAICCF010000001.1"/>
</dbReference>
<dbReference type="InterPro" id="IPR003423">
    <property type="entry name" value="OMP_efflux"/>
</dbReference>
<evidence type="ECO:0000256" key="8">
    <source>
        <dbReference type="SAM" id="SignalP"/>
    </source>
</evidence>
<dbReference type="Proteomes" id="UP000812961">
    <property type="component" value="Unassembled WGS sequence"/>
</dbReference>
<keyword evidence="7" id="KW-0998">Cell outer membrane</keyword>
<gene>
    <name evidence="9" type="ORF">K1Y79_03610</name>
</gene>
<protein>
    <submittedName>
        <fullName evidence="9">TolC family protein</fullName>
    </submittedName>
</protein>
<dbReference type="InterPro" id="IPR051906">
    <property type="entry name" value="TolC-like"/>
</dbReference>
<dbReference type="EMBL" id="JAICCF010000001">
    <property type="protein sequence ID" value="MBW8683411.1"/>
    <property type="molecule type" value="Genomic_DNA"/>
</dbReference>